<accession>A0A388TD55</accession>
<gene>
    <name evidence="1" type="ORF">NO1_1746</name>
</gene>
<sequence>MARKKPLIKPGAEIDLSAGKEKEITPALQDADKKEVIRVTAENGIKICGNLGEVRELKKDTLIKPSVFETAYPGPQGKAYLDALIKNKKAVIESTK</sequence>
<comment type="caution">
    <text evidence="1">The sequence shown here is derived from an EMBL/GenBank/DDBJ whole genome shotgun (WGS) entry which is preliminary data.</text>
</comment>
<dbReference type="AlphaFoldDB" id="A0A388TD55"/>
<dbReference type="EMBL" id="BGZN01000058">
    <property type="protein sequence ID" value="GBR74597.1"/>
    <property type="molecule type" value="Genomic_DNA"/>
</dbReference>
<reference evidence="1 2" key="1">
    <citation type="journal article" date="2019" name="ISME J.">
        <title>Genome analyses of uncultured TG2/ZB3 bacteria in 'Margulisbacteria' specifically attached to ectosymbiotic spirochetes of protists in the termite gut.</title>
        <authorList>
            <person name="Utami Y.D."/>
            <person name="Kuwahara H."/>
            <person name="Igai K."/>
            <person name="Murakami T."/>
            <person name="Sugaya K."/>
            <person name="Morikawa T."/>
            <person name="Nagura Y."/>
            <person name="Yuki M."/>
            <person name="Deevong P."/>
            <person name="Inoue T."/>
            <person name="Kihara K."/>
            <person name="Lo N."/>
            <person name="Yamada A."/>
            <person name="Ohkuma M."/>
            <person name="Hongoh Y."/>
        </authorList>
    </citation>
    <scope>NUCLEOTIDE SEQUENCE [LARGE SCALE GENOMIC DNA]</scope>
    <source>
        <strain evidence="1">NkOx7-01</strain>
    </source>
</reference>
<evidence type="ECO:0000313" key="1">
    <source>
        <dbReference type="EMBL" id="GBR74597.1"/>
    </source>
</evidence>
<dbReference type="Proteomes" id="UP000269352">
    <property type="component" value="Unassembled WGS sequence"/>
</dbReference>
<name>A0A388TD55_TERA1</name>
<protein>
    <submittedName>
        <fullName evidence="1">Uncharacterized protein</fullName>
    </submittedName>
</protein>
<evidence type="ECO:0000313" key="2">
    <source>
        <dbReference type="Proteomes" id="UP000269352"/>
    </source>
</evidence>
<keyword evidence="2" id="KW-1185">Reference proteome</keyword>
<proteinExistence type="predicted"/>
<organism evidence="1 2">
    <name type="scientific">Termititenax aidoneus</name>
    <dbReference type="NCBI Taxonomy" id="2218524"/>
    <lineage>
        <taxon>Bacteria</taxon>
        <taxon>Bacillati</taxon>
        <taxon>Candidatus Margulisiibacteriota</taxon>
        <taxon>Candidatus Termititenacia</taxon>
        <taxon>Candidatus Termititenacales</taxon>
        <taxon>Candidatus Termititenacaceae</taxon>
        <taxon>Candidatus Termititenax</taxon>
    </lineage>
</organism>